<proteinExistence type="predicted"/>
<dbReference type="InterPro" id="IPR007165">
    <property type="entry name" value="Phage_holin_4_2"/>
</dbReference>
<evidence type="ECO:0000256" key="1">
    <source>
        <dbReference type="SAM" id="Phobius"/>
    </source>
</evidence>
<keyword evidence="1" id="KW-0812">Transmembrane</keyword>
<dbReference type="Proteomes" id="UP000198748">
    <property type="component" value="Unassembled WGS sequence"/>
</dbReference>
<protein>
    <submittedName>
        <fullName evidence="2">Putative membrane protein</fullName>
    </submittedName>
</protein>
<dbReference type="PANTHER" id="PTHR37309">
    <property type="entry name" value="SLR0284 PROTEIN"/>
    <property type="match status" value="1"/>
</dbReference>
<dbReference type="AlphaFoldDB" id="A0A1G7INH3"/>
<dbReference type="Pfam" id="PF04020">
    <property type="entry name" value="Phage_holin_4_2"/>
    <property type="match status" value="1"/>
</dbReference>
<name>A0A1G7INH3_9BACT</name>
<evidence type="ECO:0000313" key="2">
    <source>
        <dbReference type="EMBL" id="SDF14165.1"/>
    </source>
</evidence>
<feature type="transmembrane region" description="Helical" evidence="1">
    <location>
        <begin position="27"/>
        <end position="46"/>
    </location>
</feature>
<dbReference type="OrthoDB" id="6402664at2"/>
<keyword evidence="1" id="KW-0472">Membrane</keyword>
<dbReference type="EMBL" id="FNAN01000009">
    <property type="protein sequence ID" value="SDF14165.1"/>
    <property type="molecule type" value="Genomic_DNA"/>
</dbReference>
<evidence type="ECO:0000313" key="3">
    <source>
        <dbReference type="Proteomes" id="UP000198748"/>
    </source>
</evidence>
<keyword evidence="3" id="KW-1185">Reference proteome</keyword>
<keyword evidence="1" id="KW-1133">Transmembrane helix</keyword>
<sequence length="111" mass="11789">MKLLLRLVISTLAIVVAANLVPGVWVASMGTAVIVAIVLGILNTFLKPILQILALPITILTLGLFYFVVNVFIIYLAASLVDGFRVDGFISALIFGLVVSVVSAILGMFLD</sequence>
<dbReference type="PANTHER" id="PTHR37309:SF1">
    <property type="entry name" value="SLR0284 PROTEIN"/>
    <property type="match status" value="1"/>
</dbReference>
<accession>A0A1G7INH3</accession>
<feature type="transmembrane region" description="Helical" evidence="1">
    <location>
        <begin position="53"/>
        <end position="77"/>
    </location>
</feature>
<reference evidence="3" key="1">
    <citation type="submission" date="2016-10" db="EMBL/GenBank/DDBJ databases">
        <authorList>
            <person name="Varghese N."/>
            <person name="Submissions S."/>
        </authorList>
    </citation>
    <scope>NUCLEOTIDE SEQUENCE [LARGE SCALE GENOMIC DNA]</scope>
    <source>
        <strain evidence="3">DSM 25329</strain>
    </source>
</reference>
<dbReference type="STRING" id="659014.SAMN04487996_10949"/>
<organism evidence="2 3">
    <name type="scientific">Dyadobacter soli</name>
    <dbReference type="NCBI Taxonomy" id="659014"/>
    <lineage>
        <taxon>Bacteria</taxon>
        <taxon>Pseudomonadati</taxon>
        <taxon>Bacteroidota</taxon>
        <taxon>Cytophagia</taxon>
        <taxon>Cytophagales</taxon>
        <taxon>Spirosomataceae</taxon>
        <taxon>Dyadobacter</taxon>
    </lineage>
</organism>
<gene>
    <name evidence="2" type="ORF">SAMN04487996_10949</name>
</gene>
<dbReference type="RefSeq" id="WP_090152376.1">
    <property type="nucleotide sequence ID" value="NZ_FNAN01000009.1"/>
</dbReference>
<feature type="transmembrane region" description="Helical" evidence="1">
    <location>
        <begin position="89"/>
        <end position="110"/>
    </location>
</feature>